<dbReference type="Pfam" id="PF01510">
    <property type="entry name" value="Amidase_2"/>
    <property type="match status" value="1"/>
</dbReference>
<keyword evidence="4" id="KW-0961">Cell wall biogenesis/degradation</keyword>
<feature type="region of interest" description="Disordered" evidence="5">
    <location>
        <begin position="85"/>
        <end position="216"/>
    </location>
</feature>
<reference evidence="8 9" key="1">
    <citation type="submission" date="2018-01" db="EMBL/GenBank/DDBJ databases">
        <authorList>
            <person name="Gaut B.S."/>
            <person name="Morton B.R."/>
            <person name="Clegg M.T."/>
            <person name="Duvall M.R."/>
        </authorList>
    </citation>
    <scope>NUCLEOTIDE SEQUENCE [LARGE SCALE GENOMIC DNA]</scope>
    <source>
        <strain evidence="8">GP69</strain>
    </source>
</reference>
<evidence type="ECO:0000256" key="4">
    <source>
        <dbReference type="ARBA" id="ARBA00023316"/>
    </source>
</evidence>
<dbReference type="Proteomes" id="UP000236311">
    <property type="component" value="Unassembled WGS sequence"/>
</dbReference>
<evidence type="ECO:0000256" key="6">
    <source>
        <dbReference type="SAM" id="Phobius"/>
    </source>
</evidence>
<dbReference type="PANTHER" id="PTHR30417">
    <property type="entry name" value="N-ACETYLMURAMOYL-L-ALANINE AMIDASE AMID"/>
    <property type="match status" value="1"/>
</dbReference>
<dbReference type="SMART" id="SM00644">
    <property type="entry name" value="Ami_2"/>
    <property type="match status" value="1"/>
</dbReference>
<protein>
    <recommendedName>
        <fullName evidence="2">N-acetylmuramoyl-L-alanine amidase</fullName>
        <ecNumber evidence="2">3.5.1.28</ecNumber>
    </recommendedName>
</protein>
<dbReference type="GO" id="GO:0008745">
    <property type="term" value="F:N-acetylmuramoyl-L-alanine amidase activity"/>
    <property type="evidence" value="ECO:0007669"/>
    <property type="project" value="UniProtKB-EC"/>
</dbReference>
<feature type="region of interest" description="Disordered" evidence="5">
    <location>
        <begin position="259"/>
        <end position="280"/>
    </location>
</feature>
<keyword evidence="3" id="KW-0378">Hydrolase</keyword>
<keyword evidence="6" id="KW-1133">Transmembrane helix</keyword>
<evidence type="ECO:0000256" key="2">
    <source>
        <dbReference type="ARBA" id="ARBA00011901"/>
    </source>
</evidence>
<sequence>MLSHDNRAQRRDIYEEADTRRNPYLVDYEQQRNGRNHSGRKAIHTGIHTTVRQNASDREDNRVVQMKSREDVPLAYTKANAGERMSRPAVYRGEEKREKRVSPGTVLTGGASAVTRRRPSPAEYQEMPVRRRPSREGYQEMPVRRRPSPEGYQEMPVRRRPSPEGNQEMPVRRRPSPEGYQEMPVRRRPSPEGNQEMPVRRRPSPAGYQKMPAKRPALSRRRKRILMQRLTVSVWLLCILALATALVIRNNRAAAAENGNNPPAQAGDSGMNAVQNPISGNSTQGLPADVFAAHPQWTEDFLTPNEYSRPGDSLETVNNIFVHYTANPGTSAAQNRSYFEQQKDMHEASVSAHFIIGYEGEIIQCVPLDEIAYAVMTRNFDSISIECCYLAEDGSFTQETYDSLISLLAWLTDAYDLDSEDILRHYDCGGKKCPLYYTNNEDEWEQLKMDVDKL</sequence>
<comment type="catalytic activity">
    <reaction evidence="1">
        <text>Hydrolyzes the link between N-acetylmuramoyl residues and L-amino acid residues in certain cell-wall glycopeptides.</text>
        <dbReference type="EC" id="3.5.1.28"/>
    </reaction>
</comment>
<dbReference type="AlphaFoldDB" id="A0A2K4ZAM0"/>
<proteinExistence type="predicted"/>
<gene>
    <name evidence="8" type="ORF">AMURIS_00205</name>
</gene>
<keyword evidence="6" id="KW-0472">Membrane</keyword>
<evidence type="ECO:0000256" key="1">
    <source>
        <dbReference type="ARBA" id="ARBA00001561"/>
    </source>
</evidence>
<dbReference type="EC" id="3.5.1.28" evidence="2"/>
<dbReference type="PANTHER" id="PTHR30417:SF1">
    <property type="entry name" value="N-ACETYLMURAMOYL-L-ALANINE AMIDASE AMID"/>
    <property type="match status" value="1"/>
</dbReference>
<accession>A0A2K4ZAM0</accession>
<dbReference type="GO" id="GO:0009254">
    <property type="term" value="P:peptidoglycan turnover"/>
    <property type="evidence" value="ECO:0007669"/>
    <property type="project" value="TreeGrafter"/>
</dbReference>
<feature type="domain" description="N-acetylmuramoyl-L-alanine amidase" evidence="7">
    <location>
        <begin position="303"/>
        <end position="447"/>
    </location>
</feature>
<dbReference type="InterPro" id="IPR036505">
    <property type="entry name" value="Amidase/PGRP_sf"/>
</dbReference>
<evidence type="ECO:0000259" key="7">
    <source>
        <dbReference type="SMART" id="SM00644"/>
    </source>
</evidence>
<dbReference type="SUPFAM" id="SSF55846">
    <property type="entry name" value="N-acetylmuramoyl-L-alanine amidase-like"/>
    <property type="match status" value="1"/>
</dbReference>
<dbReference type="EMBL" id="OFSM01000001">
    <property type="protein sequence ID" value="SOY27501.1"/>
    <property type="molecule type" value="Genomic_DNA"/>
</dbReference>
<name>A0A2K4ZAM0_9FIRM</name>
<evidence type="ECO:0000313" key="8">
    <source>
        <dbReference type="EMBL" id="SOY27501.1"/>
    </source>
</evidence>
<organism evidence="8 9">
    <name type="scientific">Acetatifactor muris</name>
    <dbReference type="NCBI Taxonomy" id="879566"/>
    <lineage>
        <taxon>Bacteria</taxon>
        <taxon>Bacillati</taxon>
        <taxon>Bacillota</taxon>
        <taxon>Clostridia</taxon>
        <taxon>Lachnospirales</taxon>
        <taxon>Lachnospiraceae</taxon>
        <taxon>Acetatifactor</taxon>
    </lineage>
</organism>
<evidence type="ECO:0000256" key="3">
    <source>
        <dbReference type="ARBA" id="ARBA00022801"/>
    </source>
</evidence>
<feature type="transmembrane region" description="Helical" evidence="6">
    <location>
        <begin position="230"/>
        <end position="248"/>
    </location>
</feature>
<keyword evidence="6" id="KW-0812">Transmembrane</keyword>
<feature type="compositionally biased region" description="Basic and acidic residues" evidence="5">
    <location>
        <begin position="92"/>
        <end position="101"/>
    </location>
</feature>
<dbReference type="InterPro" id="IPR051206">
    <property type="entry name" value="NAMLAA_amidase_2"/>
</dbReference>
<evidence type="ECO:0000313" key="9">
    <source>
        <dbReference type="Proteomes" id="UP000236311"/>
    </source>
</evidence>
<dbReference type="GO" id="GO:0071555">
    <property type="term" value="P:cell wall organization"/>
    <property type="evidence" value="ECO:0007669"/>
    <property type="project" value="UniProtKB-KW"/>
</dbReference>
<evidence type="ECO:0000256" key="5">
    <source>
        <dbReference type="SAM" id="MobiDB-lite"/>
    </source>
</evidence>
<dbReference type="RefSeq" id="WP_242982238.1">
    <property type="nucleotide sequence ID" value="NZ_JANJZD010000016.1"/>
</dbReference>
<keyword evidence="9" id="KW-1185">Reference proteome</keyword>
<dbReference type="InterPro" id="IPR002502">
    <property type="entry name" value="Amidase_domain"/>
</dbReference>
<dbReference type="Gene3D" id="3.40.80.10">
    <property type="entry name" value="Peptidoglycan recognition protein-like"/>
    <property type="match status" value="1"/>
</dbReference>
<dbReference type="CDD" id="cd06583">
    <property type="entry name" value="PGRP"/>
    <property type="match status" value="1"/>
</dbReference>
<dbReference type="GO" id="GO:0009253">
    <property type="term" value="P:peptidoglycan catabolic process"/>
    <property type="evidence" value="ECO:0007669"/>
    <property type="project" value="InterPro"/>
</dbReference>